<dbReference type="GeneID" id="54782817"/>
<evidence type="ECO:0000256" key="6">
    <source>
        <dbReference type="ARBA" id="ARBA00022892"/>
    </source>
</evidence>
<evidence type="ECO:0000256" key="8">
    <source>
        <dbReference type="ARBA" id="ARBA00022989"/>
    </source>
</evidence>
<comment type="subcellular location">
    <subcellularLocation>
        <location evidence="10">Endoplasmic reticulum membrane</location>
        <topology evidence="10">Single-pass type II membrane protein</topology>
    </subcellularLocation>
    <subcellularLocation>
        <location evidence="10">Golgi apparatus membrane</location>
        <topology evidence="10">Single-pass type II membrane protein</topology>
    </subcellularLocation>
</comment>
<dbReference type="PANTHER" id="PTHR23284">
    <property type="entry name" value="PROLACTIN REGULATORY ELEMENT BINDING PROTEIN"/>
    <property type="match status" value="1"/>
</dbReference>
<dbReference type="VEuPathDB" id="FungiDB:DIURU_004166"/>
<accession>A0A642UIJ4</accession>
<dbReference type="GO" id="GO:0005789">
    <property type="term" value="C:endoplasmic reticulum membrane"/>
    <property type="evidence" value="ECO:0007669"/>
    <property type="project" value="UniProtKB-SubCell"/>
</dbReference>
<keyword evidence="7 10" id="KW-0653">Protein transport</keyword>
<keyword evidence="5 10" id="KW-0256">Endoplasmic reticulum</keyword>
<keyword evidence="13" id="KW-1185">Reference proteome</keyword>
<dbReference type="Gene3D" id="1.20.120.20">
    <property type="entry name" value="Apolipoprotein"/>
    <property type="match status" value="2"/>
</dbReference>
<dbReference type="GO" id="GO:0003400">
    <property type="term" value="P:regulation of COPII vesicle coating"/>
    <property type="evidence" value="ECO:0007669"/>
    <property type="project" value="UniProtKB-UniRule"/>
</dbReference>
<dbReference type="GO" id="GO:0006888">
    <property type="term" value="P:endoplasmic reticulum to Golgi vesicle-mediated transport"/>
    <property type="evidence" value="ECO:0007669"/>
    <property type="project" value="UniProtKB-UniRule"/>
</dbReference>
<dbReference type="SMART" id="SM00320">
    <property type="entry name" value="WD40"/>
    <property type="match status" value="2"/>
</dbReference>
<dbReference type="GO" id="GO:0005085">
    <property type="term" value="F:guanyl-nucleotide exchange factor activity"/>
    <property type="evidence" value="ECO:0007669"/>
    <property type="project" value="InterPro"/>
</dbReference>
<comment type="function">
    <text evidence="10">Guanine nucleotide-exchange factor (GEF) required for the formation or budding of transport vesicles from the ER.</text>
</comment>
<evidence type="ECO:0000256" key="9">
    <source>
        <dbReference type="ARBA" id="ARBA00023136"/>
    </source>
</evidence>
<evidence type="ECO:0000256" key="11">
    <source>
        <dbReference type="SAM" id="MobiDB-lite"/>
    </source>
</evidence>
<dbReference type="InterPro" id="IPR015943">
    <property type="entry name" value="WD40/YVTN_repeat-like_dom_sf"/>
</dbReference>
<dbReference type="GO" id="GO:0000139">
    <property type="term" value="C:Golgi membrane"/>
    <property type="evidence" value="ECO:0007669"/>
    <property type="project" value="UniProtKB-SubCell"/>
</dbReference>
<evidence type="ECO:0000256" key="5">
    <source>
        <dbReference type="ARBA" id="ARBA00022824"/>
    </source>
</evidence>
<dbReference type="AlphaFoldDB" id="A0A642UIJ4"/>
<feature type="region of interest" description="Disordered" evidence="11">
    <location>
        <begin position="874"/>
        <end position="928"/>
    </location>
</feature>
<evidence type="ECO:0000313" key="12">
    <source>
        <dbReference type="EMBL" id="KAA8899683.1"/>
    </source>
</evidence>
<evidence type="ECO:0000256" key="2">
    <source>
        <dbReference type="ARBA" id="ARBA00022574"/>
    </source>
</evidence>
<dbReference type="EMBL" id="SWFT01000121">
    <property type="protein sequence ID" value="KAA8899683.1"/>
    <property type="molecule type" value="Genomic_DNA"/>
</dbReference>
<organism evidence="12 13">
    <name type="scientific">Diutina rugosa</name>
    <name type="common">Yeast</name>
    <name type="synonym">Candida rugosa</name>
    <dbReference type="NCBI Taxonomy" id="5481"/>
    <lineage>
        <taxon>Eukaryota</taxon>
        <taxon>Fungi</taxon>
        <taxon>Dikarya</taxon>
        <taxon>Ascomycota</taxon>
        <taxon>Saccharomycotina</taxon>
        <taxon>Pichiomycetes</taxon>
        <taxon>Debaryomycetaceae</taxon>
        <taxon>Diutina</taxon>
    </lineage>
</organism>
<gene>
    <name evidence="12" type="ORF">DIURU_004166</name>
</gene>
<evidence type="ECO:0000256" key="10">
    <source>
        <dbReference type="RuleBase" id="RU369019"/>
    </source>
</evidence>
<dbReference type="Proteomes" id="UP000449547">
    <property type="component" value="Unassembled WGS sequence"/>
</dbReference>
<name>A0A642UIJ4_DIURU</name>
<dbReference type="SUPFAM" id="SSF50978">
    <property type="entry name" value="WD40 repeat-like"/>
    <property type="match status" value="1"/>
</dbReference>
<keyword evidence="2 10" id="KW-0853">WD repeat</keyword>
<reference evidence="12 13" key="1">
    <citation type="submission" date="2019-07" db="EMBL/GenBank/DDBJ databases">
        <title>Genome assembly of two rare yeast pathogens: Diutina rugosa and Trichomonascus ciferrii.</title>
        <authorList>
            <person name="Mixao V."/>
            <person name="Saus E."/>
            <person name="Hansen A."/>
            <person name="Lass-Flor C."/>
            <person name="Gabaldon T."/>
        </authorList>
    </citation>
    <scope>NUCLEOTIDE SEQUENCE [LARGE SCALE GENOMIC DNA]</scope>
    <source>
        <strain evidence="12 13">CBS 613</strain>
    </source>
</reference>
<evidence type="ECO:0000256" key="4">
    <source>
        <dbReference type="ARBA" id="ARBA00022737"/>
    </source>
</evidence>
<dbReference type="InterPro" id="IPR036322">
    <property type="entry name" value="WD40_repeat_dom_sf"/>
</dbReference>
<sequence length="973" mass="102389">MSLKQSVTLDVGYPVYGAKYINNSTLVVTGGGGNGNHGIPNKITVIKVSFSVKDPQRRLQRFREITLPPDEDCPQCIDVAIDVDSDDQGHAVVLGCNQSAQLISSMNINNNLRKYSFTSDEHLRFVDAAQLEENAGDVGVYPKIVRISPRATVGALMTSAIPSNIILFNPDSLEVIGKITSGQEIRDFALSSDDDGKSLAYVTSKQLVICQTLSGQTLSTFDLGNLQLRKVRFTDAGHVVVGASAPKKGAVLAIVNTKSGKIEKQKVVSSKFNNITAIDVHPQANLIGIAGNDLSVTIVRLSDLAVLKSFPKHHPFAITSVAFNPRGTQLASVSAANKVHVFKIPPTYAQRTGSTIGTLFNYLVMILLIAGSAIVVQKAHETGQLQVIQSEAKRYAEIYGREYGALAKAYGSEALVQARNFGEKAVNRAHEEYDKRWGAAARASMESIKALTSESDIMSETSIAGTEEATWETSTVEPLETVQTEVVEKLATSIIPEPVASEEIKIEEPKVEEPVAVEPVSSEEVNVADPITAEPVAESVAAEVSSVAESVAEQAESVVEPVIEPVVSSSESIVSDIVDSASSVYENAQSVVSDGTEQVVSQVTDAASTVQSAAESVVENVSEVAGSVAENAQEVVGQGAEYVQENAQNIQEQEASVASVASSEATSVSSVISEGVESVVAGVGDVVHSASLVASSVVSEGEVYVEQATSIVAEKVEDVADGIGQMVGDAKSAAESVVDNIGGNAEAAASYVVEGAASVKSDIEAGAEYIVNDASSVVEEVKETVESVTSEVLETVEPVVAEGVENAEAVVGSAQTDAERVVENVQESVVSAVSEVTESAVSEATDISESVSSVASAVTNEVPPVEAVVEEVEQKLEQQNKPAAADPVKPSTQEAQPVPEATPEPSVEQKAAHPASGEQVESEPSETIFVEELIEELVETIQVEGQEPQVVTKRVTQAVTHTLAADKEINDEL</sequence>
<comment type="similarity">
    <text evidence="10">Belongs to the WD repeat SEC12 family.</text>
</comment>
<comment type="caution">
    <text evidence="12">The sequence shown here is derived from an EMBL/GenBank/DDBJ whole genome shotgun (WGS) entry which is preliminary data.</text>
</comment>
<dbReference type="OMA" id="ENINHDE"/>
<keyword evidence="4 10" id="KW-0677">Repeat</keyword>
<keyword evidence="8" id="KW-1133">Transmembrane helix</keyword>
<evidence type="ECO:0000313" key="13">
    <source>
        <dbReference type="Proteomes" id="UP000449547"/>
    </source>
</evidence>
<dbReference type="InterPro" id="IPR045260">
    <property type="entry name" value="Sec12-like"/>
</dbReference>
<dbReference type="GO" id="GO:0015031">
    <property type="term" value="P:protein transport"/>
    <property type="evidence" value="ECO:0007669"/>
    <property type="project" value="UniProtKB-KW"/>
</dbReference>
<evidence type="ECO:0000256" key="7">
    <source>
        <dbReference type="ARBA" id="ARBA00022927"/>
    </source>
</evidence>
<dbReference type="InterPro" id="IPR001680">
    <property type="entry name" value="WD40_rpt"/>
</dbReference>
<dbReference type="PANTHER" id="PTHR23284:SF0">
    <property type="entry name" value="PROLACTIN REGULATORY ELEMENT-BINDING PROTEIN"/>
    <property type="match status" value="1"/>
</dbReference>
<protein>
    <recommendedName>
        <fullName evidence="10">Guanine nucleotide-exchange factor SEC12</fullName>
    </recommendedName>
</protein>
<dbReference type="RefSeq" id="XP_034011029.1">
    <property type="nucleotide sequence ID" value="XM_034157009.1"/>
</dbReference>
<keyword evidence="9" id="KW-0472">Membrane</keyword>
<keyword evidence="6" id="KW-0931">ER-Golgi transport</keyword>
<evidence type="ECO:0000256" key="3">
    <source>
        <dbReference type="ARBA" id="ARBA00022692"/>
    </source>
</evidence>
<proteinExistence type="inferred from homology"/>
<dbReference type="OrthoDB" id="2013972at2759"/>
<dbReference type="Gene3D" id="2.130.10.10">
    <property type="entry name" value="YVTN repeat-like/Quinoprotein amine dehydrogenase"/>
    <property type="match status" value="1"/>
</dbReference>
<evidence type="ECO:0000256" key="1">
    <source>
        <dbReference type="ARBA" id="ARBA00022448"/>
    </source>
</evidence>
<keyword evidence="1 10" id="KW-0813">Transport</keyword>
<keyword evidence="3" id="KW-0812">Transmembrane</keyword>